<dbReference type="InterPro" id="IPR000445">
    <property type="entry name" value="HhH_motif"/>
</dbReference>
<keyword evidence="16" id="KW-0255">Endonuclease</keyword>
<dbReference type="AlphaFoldDB" id="A0A4E0RXY0"/>
<comment type="caution">
    <text evidence="13">Lacks conserved residue(s) required for the propagation of feature annotation.</text>
</comment>
<dbReference type="InterPro" id="IPR023170">
    <property type="entry name" value="HhH_base_excis_C"/>
</dbReference>
<feature type="compositionally biased region" description="Low complexity" evidence="14">
    <location>
        <begin position="269"/>
        <end position="281"/>
    </location>
</feature>
<keyword evidence="6 13" id="KW-0378">Hydrolase</keyword>
<keyword evidence="4" id="KW-0479">Metal-binding</keyword>
<protein>
    <recommendedName>
        <fullName evidence="13">Endonuclease III homolog</fullName>
        <ecNumber evidence="13">3.2.2.-</ecNumber>
        <ecNumber evidence="13">4.2.99.18</ecNumber>
    </recommendedName>
    <alternativeName>
        <fullName evidence="13">Bifunctional DNA N-glycosylase/DNA-(apurinic or apyrimidinic site) lyase</fullName>
        <shortName evidence="13">DNA glycosylase/AP lyase</shortName>
    </alternativeName>
</protein>
<dbReference type="Gene3D" id="1.10.340.30">
    <property type="entry name" value="Hypothetical protein, domain 2"/>
    <property type="match status" value="1"/>
</dbReference>
<accession>A0A4E0RXY0</accession>
<evidence type="ECO:0000256" key="12">
    <source>
        <dbReference type="ARBA" id="ARBA00023295"/>
    </source>
</evidence>
<dbReference type="SUPFAM" id="SSF48150">
    <property type="entry name" value="DNA-glycosylase"/>
    <property type="match status" value="1"/>
</dbReference>
<comment type="caution">
    <text evidence="16">The sequence shown here is derived from an EMBL/GenBank/DDBJ whole genome shotgun (WGS) entry which is preliminary data.</text>
</comment>
<keyword evidence="16" id="KW-0540">Nuclease</keyword>
<evidence type="ECO:0000313" key="16">
    <source>
        <dbReference type="EMBL" id="THD20970.1"/>
    </source>
</evidence>
<evidence type="ECO:0000256" key="5">
    <source>
        <dbReference type="ARBA" id="ARBA00022763"/>
    </source>
</evidence>
<keyword evidence="13" id="KW-0496">Mitochondrion</keyword>
<keyword evidence="11 13" id="KW-0456">Lyase</keyword>
<evidence type="ECO:0000256" key="11">
    <source>
        <dbReference type="ARBA" id="ARBA00023239"/>
    </source>
</evidence>
<sequence length="312" mass="35137">MRPVVPLLKMVITRAHRRVNEKQIVTDIETIVPDSVAKHWEPPNWREQLTNIVRMREIRNAPVDTMGCERLADSTEDPKVFRLQVLLSLMLSSQTKDQVTAAAMTRLRTAGCTIEQLLAMDATTLEQIIYPVGFYKQKAVYIQRTCQLLKDKYNGDIPRTVEGLCELPGVGPKMAHLATRVAWDTVTGIAVDTHVHRIANRLQWTKKPSKTPEETRKALESWLPKEEWDRINWLLVGFGQQICLPVSPKCLDCLNNTICPVGRKLSGTTKTVSTKVSTKSSNDINHTENSGSGGDISVQNNKTAKSKKKRRT</sequence>
<keyword evidence="8" id="KW-0408">Iron</keyword>
<evidence type="ECO:0000256" key="14">
    <source>
        <dbReference type="SAM" id="MobiDB-lite"/>
    </source>
</evidence>
<dbReference type="FunFam" id="1.10.340.30:FF:000005">
    <property type="entry name" value="Endonuclease III-like protein 1"/>
    <property type="match status" value="1"/>
</dbReference>
<feature type="region of interest" description="Disordered" evidence="14">
    <location>
        <begin position="269"/>
        <end position="312"/>
    </location>
</feature>
<dbReference type="PROSITE" id="PS00764">
    <property type="entry name" value="ENDONUCLEASE_III_1"/>
    <property type="match status" value="1"/>
</dbReference>
<evidence type="ECO:0000256" key="7">
    <source>
        <dbReference type="ARBA" id="ARBA00022946"/>
    </source>
</evidence>
<evidence type="ECO:0000256" key="8">
    <source>
        <dbReference type="ARBA" id="ARBA00023004"/>
    </source>
</evidence>
<dbReference type="Proteomes" id="UP000230066">
    <property type="component" value="Unassembled WGS sequence"/>
</dbReference>
<evidence type="ECO:0000256" key="1">
    <source>
        <dbReference type="ARBA" id="ARBA00001966"/>
    </source>
</evidence>
<comment type="catalytic activity">
    <reaction evidence="13">
        <text>2'-deoxyribonucleotide-(2'-deoxyribose 5'-phosphate)-2'-deoxyribonucleotide-DNA = a 3'-end 2'-deoxyribonucleotide-(2,3-dehydro-2,3-deoxyribose 5'-phosphate)-DNA + a 5'-end 5'-phospho-2'-deoxyribonucleoside-DNA + H(+)</text>
        <dbReference type="Rhea" id="RHEA:66592"/>
        <dbReference type="Rhea" id="RHEA-COMP:13180"/>
        <dbReference type="Rhea" id="RHEA-COMP:16897"/>
        <dbReference type="Rhea" id="RHEA-COMP:17067"/>
        <dbReference type="ChEBI" id="CHEBI:15378"/>
        <dbReference type="ChEBI" id="CHEBI:136412"/>
        <dbReference type="ChEBI" id="CHEBI:157695"/>
        <dbReference type="ChEBI" id="CHEBI:167181"/>
        <dbReference type="EC" id="4.2.99.18"/>
    </reaction>
</comment>
<evidence type="ECO:0000313" key="17">
    <source>
        <dbReference type="Proteomes" id="UP000230066"/>
    </source>
</evidence>
<dbReference type="GO" id="GO:0046872">
    <property type="term" value="F:metal ion binding"/>
    <property type="evidence" value="ECO:0007669"/>
    <property type="project" value="UniProtKB-KW"/>
</dbReference>
<evidence type="ECO:0000256" key="9">
    <source>
        <dbReference type="ARBA" id="ARBA00023014"/>
    </source>
</evidence>
<dbReference type="EMBL" id="JXXN02003990">
    <property type="protein sequence ID" value="THD20970.1"/>
    <property type="molecule type" value="Genomic_DNA"/>
</dbReference>
<dbReference type="HAMAP" id="MF_03183">
    <property type="entry name" value="Endonuclease_III_Nth"/>
    <property type="match status" value="1"/>
</dbReference>
<reference evidence="16" key="1">
    <citation type="submission" date="2019-03" db="EMBL/GenBank/DDBJ databases">
        <title>Improved annotation for the trematode Fasciola hepatica.</title>
        <authorList>
            <person name="Choi Y.-J."/>
            <person name="Martin J."/>
            <person name="Mitreva M."/>
        </authorList>
    </citation>
    <scope>NUCLEOTIDE SEQUENCE [LARGE SCALE GENOMIC DNA]</scope>
</reference>
<dbReference type="EC" id="3.2.2.-" evidence="13"/>
<evidence type="ECO:0000256" key="10">
    <source>
        <dbReference type="ARBA" id="ARBA00023204"/>
    </source>
</evidence>
<evidence type="ECO:0000256" key="4">
    <source>
        <dbReference type="ARBA" id="ARBA00022723"/>
    </source>
</evidence>
<keyword evidence="12 13" id="KW-0326">Glycosidase</keyword>
<comment type="cofactor">
    <cofactor evidence="1">
        <name>[4Fe-4S] cluster</name>
        <dbReference type="ChEBI" id="CHEBI:49883"/>
    </cofactor>
</comment>
<dbReference type="PANTHER" id="PTHR43286:SF1">
    <property type="entry name" value="ENDONUCLEASE III-LIKE PROTEIN 1"/>
    <property type="match status" value="1"/>
</dbReference>
<keyword evidence="7" id="KW-0809">Transit peptide</keyword>
<dbReference type="PANTHER" id="PTHR43286">
    <property type="entry name" value="ENDONUCLEASE III-LIKE PROTEIN 1"/>
    <property type="match status" value="1"/>
</dbReference>
<dbReference type="InterPro" id="IPR004035">
    <property type="entry name" value="Endouclease-III_FeS-bd_BS"/>
</dbReference>
<comment type="similarity">
    <text evidence="2 13">Belongs to the Nth/MutY family.</text>
</comment>
<dbReference type="Pfam" id="PF00633">
    <property type="entry name" value="HHH"/>
    <property type="match status" value="1"/>
</dbReference>
<evidence type="ECO:0000259" key="15">
    <source>
        <dbReference type="SMART" id="SM00478"/>
    </source>
</evidence>
<dbReference type="Pfam" id="PF00730">
    <property type="entry name" value="HhH-GPD"/>
    <property type="match status" value="1"/>
</dbReference>
<comment type="subcellular location">
    <subcellularLocation>
        <location evidence="13">Nucleus</location>
    </subcellularLocation>
    <subcellularLocation>
        <location evidence="13">Mitochondrion</location>
    </subcellularLocation>
</comment>
<evidence type="ECO:0000256" key="13">
    <source>
        <dbReference type="HAMAP-Rule" id="MF_03183"/>
    </source>
</evidence>
<dbReference type="GO" id="GO:0140078">
    <property type="term" value="F:class I DNA-(apurinic or apyrimidinic site) endonuclease activity"/>
    <property type="evidence" value="ECO:0007669"/>
    <property type="project" value="UniProtKB-EC"/>
</dbReference>
<keyword evidence="10 13" id="KW-0234">DNA repair</keyword>
<evidence type="ECO:0000256" key="3">
    <source>
        <dbReference type="ARBA" id="ARBA00022485"/>
    </source>
</evidence>
<gene>
    <name evidence="13" type="primary">NTH1</name>
    <name evidence="16" type="ORF">D915_008397</name>
</gene>
<dbReference type="EC" id="4.2.99.18" evidence="13"/>
<dbReference type="GO" id="GO:0006285">
    <property type="term" value="P:base-excision repair, AP site formation"/>
    <property type="evidence" value="ECO:0007669"/>
    <property type="project" value="UniProtKB-UniRule"/>
</dbReference>
<keyword evidence="9" id="KW-0411">Iron-sulfur</keyword>
<name>A0A4E0RXY0_FASHE</name>
<evidence type="ECO:0000256" key="6">
    <source>
        <dbReference type="ARBA" id="ARBA00022801"/>
    </source>
</evidence>
<evidence type="ECO:0000256" key="2">
    <source>
        <dbReference type="ARBA" id="ARBA00008343"/>
    </source>
</evidence>
<dbReference type="GO" id="GO:0006289">
    <property type="term" value="P:nucleotide-excision repair"/>
    <property type="evidence" value="ECO:0007669"/>
    <property type="project" value="TreeGrafter"/>
</dbReference>
<dbReference type="GO" id="GO:0005634">
    <property type="term" value="C:nucleus"/>
    <property type="evidence" value="ECO:0007669"/>
    <property type="project" value="UniProtKB-SubCell"/>
</dbReference>
<feature type="domain" description="HhH-GPD" evidence="15">
    <location>
        <begin position="91"/>
        <end position="241"/>
    </location>
</feature>
<keyword evidence="5 13" id="KW-0227">DNA damage</keyword>
<proteinExistence type="inferred from homology"/>
<keyword evidence="13" id="KW-0539">Nucleus</keyword>
<dbReference type="GO" id="GO:0005739">
    <property type="term" value="C:mitochondrion"/>
    <property type="evidence" value="ECO:0007669"/>
    <property type="project" value="UniProtKB-SubCell"/>
</dbReference>
<dbReference type="InterPro" id="IPR003265">
    <property type="entry name" value="HhH-GPD_domain"/>
</dbReference>
<dbReference type="CDD" id="cd00056">
    <property type="entry name" value="ENDO3c"/>
    <property type="match status" value="1"/>
</dbReference>
<dbReference type="GO" id="GO:0000703">
    <property type="term" value="F:oxidized pyrimidine nucleobase lesion DNA N-glycosylase activity"/>
    <property type="evidence" value="ECO:0007669"/>
    <property type="project" value="UniProtKB-UniRule"/>
</dbReference>
<dbReference type="GO" id="GO:0051539">
    <property type="term" value="F:4 iron, 4 sulfur cluster binding"/>
    <property type="evidence" value="ECO:0007669"/>
    <property type="project" value="UniProtKB-KW"/>
</dbReference>
<dbReference type="FunFam" id="1.10.1670.10:FF:000003">
    <property type="entry name" value="Endonuclease III homolog"/>
    <property type="match status" value="1"/>
</dbReference>
<keyword evidence="3" id="KW-0004">4Fe-4S</keyword>
<keyword evidence="17" id="KW-1185">Reference proteome</keyword>
<dbReference type="SMART" id="SM00478">
    <property type="entry name" value="ENDO3c"/>
    <property type="match status" value="1"/>
</dbReference>
<dbReference type="GO" id="GO:0003677">
    <property type="term" value="F:DNA binding"/>
    <property type="evidence" value="ECO:0007669"/>
    <property type="project" value="UniProtKB-UniRule"/>
</dbReference>
<organism evidence="16 17">
    <name type="scientific">Fasciola hepatica</name>
    <name type="common">Liver fluke</name>
    <dbReference type="NCBI Taxonomy" id="6192"/>
    <lineage>
        <taxon>Eukaryota</taxon>
        <taxon>Metazoa</taxon>
        <taxon>Spiralia</taxon>
        <taxon>Lophotrochozoa</taxon>
        <taxon>Platyhelminthes</taxon>
        <taxon>Trematoda</taxon>
        <taxon>Digenea</taxon>
        <taxon>Plagiorchiida</taxon>
        <taxon>Echinostomata</taxon>
        <taxon>Echinostomatoidea</taxon>
        <taxon>Fasciolidae</taxon>
        <taxon>Fasciola</taxon>
    </lineage>
</organism>
<comment type="function">
    <text evidence="13">Bifunctional DNA N-glycosylase with associated apurinic/apyrimidinic (AP) lyase function that catalyzes the first step in base excision repair (BER), the primary repair pathway for the repair of oxidative DNA damage. The DNA N-glycosylase activity releases the damaged DNA base from DNA by cleaving the N-glycosidic bond, leaving an AP site. The AP lyase activity cleaves the phosphodiester bond 3' to the AP site by a beta-elimination. Primarily recognizes and repairs oxidative base damage of pyrimidines.</text>
</comment>
<dbReference type="InterPro" id="IPR011257">
    <property type="entry name" value="DNA_glycosylase"/>
</dbReference>
<dbReference type="Gene3D" id="1.10.1670.10">
    <property type="entry name" value="Helix-hairpin-Helix base-excision DNA repair enzymes (C-terminal)"/>
    <property type="match status" value="1"/>
</dbReference>
<dbReference type="InterPro" id="IPR030841">
    <property type="entry name" value="NTH1"/>
</dbReference>